<feature type="transmembrane region" description="Helical" evidence="10">
    <location>
        <begin position="135"/>
        <end position="155"/>
    </location>
</feature>
<evidence type="ECO:0000256" key="8">
    <source>
        <dbReference type="RuleBase" id="RU003346"/>
    </source>
</evidence>
<evidence type="ECO:0000313" key="12">
    <source>
        <dbReference type="EMBL" id="KIM84819.1"/>
    </source>
</evidence>
<dbReference type="PROSITE" id="PS00216">
    <property type="entry name" value="SUGAR_TRANSPORT_1"/>
    <property type="match status" value="1"/>
</dbReference>
<dbReference type="InterPro" id="IPR036259">
    <property type="entry name" value="MFS_trans_sf"/>
</dbReference>
<proteinExistence type="inferred from homology"/>
<feature type="transmembrane region" description="Helical" evidence="10">
    <location>
        <begin position="43"/>
        <end position="63"/>
    </location>
</feature>
<organism evidence="12 13">
    <name type="scientific">Piloderma croceum (strain F 1598)</name>
    <dbReference type="NCBI Taxonomy" id="765440"/>
    <lineage>
        <taxon>Eukaryota</taxon>
        <taxon>Fungi</taxon>
        <taxon>Dikarya</taxon>
        <taxon>Basidiomycota</taxon>
        <taxon>Agaricomycotina</taxon>
        <taxon>Agaricomycetes</taxon>
        <taxon>Agaricomycetidae</taxon>
        <taxon>Atheliales</taxon>
        <taxon>Atheliaceae</taxon>
        <taxon>Piloderma</taxon>
    </lineage>
</organism>
<feature type="transmembrane region" description="Helical" evidence="10">
    <location>
        <begin position="167"/>
        <end position="188"/>
    </location>
</feature>
<accession>A0A0C3FYV6</accession>
<dbReference type="Pfam" id="PF00083">
    <property type="entry name" value="Sugar_tr"/>
    <property type="match status" value="1"/>
</dbReference>
<comment type="similarity">
    <text evidence="2 8">Belongs to the major facilitator superfamily. Sugar transporter (TC 2.A.1.1) family.</text>
</comment>
<dbReference type="HOGENOM" id="CLU_001265_30_12_1"/>
<protein>
    <recommendedName>
        <fullName evidence="11">Major facilitator superfamily (MFS) profile domain-containing protein</fullName>
    </recommendedName>
</protein>
<evidence type="ECO:0000259" key="11">
    <source>
        <dbReference type="PROSITE" id="PS50850"/>
    </source>
</evidence>
<dbReference type="OrthoDB" id="508119at2759"/>
<dbReference type="GO" id="GO:0005351">
    <property type="term" value="F:carbohydrate:proton symporter activity"/>
    <property type="evidence" value="ECO:0007669"/>
    <property type="project" value="TreeGrafter"/>
</dbReference>
<keyword evidence="6 10" id="KW-0472">Membrane</keyword>
<comment type="subcellular location">
    <subcellularLocation>
        <location evidence="1">Membrane</location>
        <topology evidence="1">Multi-pass membrane protein</topology>
    </subcellularLocation>
</comment>
<evidence type="ECO:0000256" key="5">
    <source>
        <dbReference type="ARBA" id="ARBA00022989"/>
    </source>
</evidence>
<feature type="region of interest" description="Disordered" evidence="9">
    <location>
        <begin position="498"/>
        <end position="534"/>
    </location>
</feature>
<evidence type="ECO:0000256" key="4">
    <source>
        <dbReference type="ARBA" id="ARBA00022692"/>
    </source>
</evidence>
<dbReference type="NCBIfam" id="TIGR00879">
    <property type="entry name" value="SP"/>
    <property type="match status" value="1"/>
</dbReference>
<comment type="catalytic activity">
    <reaction evidence="7">
        <text>myo-inositol(out) + H(+)(out) = myo-inositol(in) + H(+)(in)</text>
        <dbReference type="Rhea" id="RHEA:60364"/>
        <dbReference type="ChEBI" id="CHEBI:15378"/>
        <dbReference type="ChEBI" id="CHEBI:17268"/>
    </reaction>
</comment>
<name>A0A0C3FYV6_PILCF</name>
<keyword evidence="13" id="KW-1185">Reference proteome</keyword>
<dbReference type="InterPro" id="IPR005828">
    <property type="entry name" value="MFS_sugar_transport-like"/>
</dbReference>
<evidence type="ECO:0000256" key="7">
    <source>
        <dbReference type="ARBA" id="ARBA00049119"/>
    </source>
</evidence>
<dbReference type="EMBL" id="KN832986">
    <property type="protein sequence ID" value="KIM84819.1"/>
    <property type="molecule type" value="Genomic_DNA"/>
</dbReference>
<dbReference type="Gene3D" id="1.20.1250.20">
    <property type="entry name" value="MFS general substrate transporter like domains"/>
    <property type="match status" value="2"/>
</dbReference>
<evidence type="ECO:0000256" key="10">
    <source>
        <dbReference type="SAM" id="Phobius"/>
    </source>
</evidence>
<dbReference type="GO" id="GO:0016020">
    <property type="term" value="C:membrane"/>
    <property type="evidence" value="ECO:0007669"/>
    <property type="project" value="UniProtKB-SubCell"/>
</dbReference>
<dbReference type="STRING" id="765440.A0A0C3FYV6"/>
<reference evidence="12 13" key="1">
    <citation type="submission" date="2014-04" db="EMBL/GenBank/DDBJ databases">
        <authorList>
            <consortium name="DOE Joint Genome Institute"/>
            <person name="Kuo A."/>
            <person name="Tarkka M."/>
            <person name="Buscot F."/>
            <person name="Kohler A."/>
            <person name="Nagy L.G."/>
            <person name="Floudas D."/>
            <person name="Copeland A."/>
            <person name="Barry K.W."/>
            <person name="Cichocki N."/>
            <person name="Veneault-Fourrey C."/>
            <person name="LaButti K."/>
            <person name="Lindquist E.A."/>
            <person name="Lipzen A."/>
            <person name="Lundell T."/>
            <person name="Morin E."/>
            <person name="Murat C."/>
            <person name="Sun H."/>
            <person name="Tunlid A."/>
            <person name="Henrissat B."/>
            <person name="Grigoriev I.V."/>
            <person name="Hibbett D.S."/>
            <person name="Martin F."/>
            <person name="Nordberg H.P."/>
            <person name="Cantor M.N."/>
            <person name="Hua S.X."/>
        </authorList>
    </citation>
    <scope>NUCLEOTIDE SEQUENCE [LARGE SCALE GENOMIC DNA]</scope>
    <source>
        <strain evidence="12 13">F 1598</strain>
    </source>
</reference>
<feature type="compositionally biased region" description="Basic and acidic residues" evidence="9">
    <location>
        <begin position="498"/>
        <end position="518"/>
    </location>
</feature>
<dbReference type="InterPro" id="IPR020846">
    <property type="entry name" value="MFS_dom"/>
</dbReference>
<feature type="transmembrane region" description="Helical" evidence="10">
    <location>
        <begin position="359"/>
        <end position="382"/>
    </location>
</feature>
<dbReference type="PROSITE" id="PS50850">
    <property type="entry name" value="MFS"/>
    <property type="match status" value="1"/>
</dbReference>
<dbReference type="PANTHER" id="PTHR48022:SF81">
    <property type="entry name" value="MAJOR FACILITATOR SUPERFAMILY (MFS) PROFILE DOMAIN-CONTAINING PROTEIN"/>
    <property type="match status" value="1"/>
</dbReference>
<feature type="transmembrane region" description="Helical" evidence="10">
    <location>
        <begin position="423"/>
        <end position="444"/>
    </location>
</feature>
<reference evidence="13" key="2">
    <citation type="submission" date="2015-01" db="EMBL/GenBank/DDBJ databases">
        <title>Evolutionary Origins and Diversification of the Mycorrhizal Mutualists.</title>
        <authorList>
            <consortium name="DOE Joint Genome Institute"/>
            <consortium name="Mycorrhizal Genomics Consortium"/>
            <person name="Kohler A."/>
            <person name="Kuo A."/>
            <person name="Nagy L.G."/>
            <person name="Floudas D."/>
            <person name="Copeland A."/>
            <person name="Barry K.W."/>
            <person name="Cichocki N."/>
            <person name="Veneault-Fourrey C."/>
            <person name="LaButti K."/>
            <person name="Lindquist E.A."/>
            <person name="Lipzen A."/>
            <person name="Lundell T."/>
            <person name="Morin E."/>
            <person name="Murat C."/>
            <person name="Riley R."/>
            <person name="Ohm R."/>
            <person name="Sun H."/>
            <person name="Tunlid A."/>
            <person name="Henrissat B."/>
            <person name="Grigoriev I.V."/>
            <person name="Hibbett D.S."/>
            <person name="Martin F."/>
        </authorList>
    </citation>
    <scope>NUCLEOTIDE SEQUENCE [LARGE SCALE GENOMIC DNA]</scope>
    <source>
        <strain evidence="13">F 1598</strain>
    </source>
</reference>
<feature type="domain" description="Major facilitator superfamily (MFS) profile" evidence="11">
    <location>
        <begin position="1"/>
        <end position="448"/>
    </location>
</feature>
<dbReference type="PROSITE" id="PS00217">
    <property type="entry name" value="SUGAR_TRANSPORT_2"/>
    <property type="match status" value="1"/>
</dbReference>
<dbReference type="InterPro" id="IPR050360">
    <property type="entry name" value="MFS_Sugar_Transporters"/>
</dbReference>
<evidence type="ECO:0000256" key="6">
    <source>
        <dbReference type="ARBA" id="ARBA00023136"/>
    </source>
</evidence>
<evidence type="ECO:0000313" key="13">
    <source>
        <dbReference type="Proteomes" id="UP000054166"/>
    </source>
</evidence>
<dbReference type="InParanoid" id="A0A0C3FYV6"/>
<evidence type="ECO:0000256" key="1">
    <source>
        <dbReference type="ARBA" id="ARBA00004141"/>
    </source>
</evidence>
<dbReference type="PANTHER" id="PTHR48022">
    <property type="entry name" value="PLASTIDIC GLUCOSE TRANSPORTER 4"/>
    <property type="match status" value="1"/>
</dbReference>
<feature type="transmembrane region" description="Helical" evidence="10">
    <location>
        <begin position="326"/>
        <end position="347"/>
    </location>
</feature>
<dbReference type="SUPFAM" id="SSF103473">
    <property type="entry name" value="MFS general substrate transporter"/>
    <property type="match status" value="1"/>
</dbReference>
<keyword evidence="3 8" id="KW-0813">Transport</keyword>
<dbReference type="AlphaFoldDB" id="A0A0C3FYV6"/>
<feature type="transmembrane region" description="Helical" evidence="10">
    <location>
        <begin position="394"/>
        <end position="411"/>
    </location>
</feature>
<sequence>MGSIFYGWDIGIIGGILALKSFQHYFGQDKESANARANFSGNVVSILQAGCFFGALLTGYFSGRFGRKPCLLASGVIYVVGSIIQCIVGIGSSPAVGLRVLYFSRFFAGIGVGMISALVPSYVSECTPRTIRGRCTGMIQLANNIGIMLSFWVNYSVSKNHAPNDMQWRIPLIVQVIPGVLFIFFMLFQPESPRWLVEHEQYDRAAQTLAYVARKSIDDEAVIVTLDEIKADFVGKHKLSTWAQFKKMGESRSTALRCFIPSLVMFFQQWTGTNAINYFSPQIFAGLGISSTTSGLFATGIYGVVKVVSVSLVLAFAVEGLGRKNCLMIGGLGQGLTMIWIGGYSGIHTQKTIVPASYVSIVAVYIYAVFYCIGWGPVPWIVASETAPNHVRTAALSIAIAVNWLFSFTISRVTPNMLNNIKYGTFLLFGVFCLIMAAWAYIFLPETAAVALEDIRYLFEKDVVVRALQDAPGGRILLRDSRRATPVAELKRAALEDRDGVASTESGKELKYEQHVDHMTPQSNRRSYTDEPII</sequence>
<dbReference type="InterPro" id="IPR005829">
    <property type="entry name" value="Sugar_transporter_CS"/>
</dbReference>
<dbReference type="PRINTS" id="PR00171">
    <property type="entry name" value="SUGRTRNSPORT"/>
</dbReference>
<feature type="transmembrane region" description="Helical" evidence="10">
    <location>
        <begin position="70"/>
        <end position="90"/>
    </location>
</feature>
<feature type="transmembrane region" description="Helical" evidence="10">
    <location>
        <begin position="102"/>
        <end position="123"/>
    </location>
</feature>
<gene>
    <name evidence="12" type="ORF">PILCRDRAFT_67045</name>
</gene>
<evidence type="ECO:0000256" key="9">
    <source>
        <dbReference type="SAM" id="MobiDB-lite"/>
    </source>
</evidence>
<evidence type="ECO:0000256" key="2">
    <source>
        <dbReference type="ARBA" id="ARBA00010992"/>
    </source>
</evidence>
<dbReference type="Proteomes" id="UP000054166">
    <property type="component" value="Unassembled WGS sequence"/>
</dbReference>
<keyword evidence="4 10" id="KW-0812">Transmembrane</keyword>
<dbReference type="InterPro" id="IPR003663">
    <property type="entry name" value="Sugar/inositol_transpt"/>
</dbReference>
<evidence type="ECO:0000256" key="3">
    <source>
        <dbReference type="ARBA" id="ARBA00022448"/>
    </source>
</evidence>
<keyword evidence="5 10" id="KW-1133">Transmembrane helix</keyword>